<organism evidence="1 2">
    <name type="scientific">Kyrpidia spormannii</name>
    <dbReference type="NCBI Taxonomy" id="2055160"/>
    <lineage>
        <taxon>Bacteria</taxon>
        <taxon>Bacillati</taxon>
        <taxon>Bacillota</taxon>
        <taxon>Bacilli</taxon>
        <taxon>Bacillales</taxon>
        <taxon>Alicyclobacillaceae</taxon>
        <taxon>Kyrpidia</taxon>
    </lineage>
</organism>
<name>A0ACA8Z9W2_9BACL</name>
<proteinExistence type="predicted"/>
<accession>A0ACA8Z9W2</accession>
<reference evidence="1" key="1">
    <citation type="submission" date="2020-04" db="EMBL/GenBank/DDBJ databases">
        <authorList>
            <person name="Hogendoorn C."/>
        </authorList>
    </citation>
    <scope>NUCLEOTIDE SEQUENCE</scope>
    <source>
        <strain evidence="1">FAVT5</strain>
    </source>
</reference>
<protein>
    <submittedName>
        <fullName evidence="1">Transcription translation coupling factor involved in Rho-dependent transcription termination</fullName>
    </submittedName>
</protein>
<sequence>MPGRKEETPAIMNQDFIEALDQLEREKGISKDVLIEAIEAALISGYKRNFNSAANVRVDVNRETGDVKVFARKTVVEETADPRLEISLEAAEQISPHYTVGDIVEIEVTPKDFGRIAAQTAKQVVTQRIREAERGLIYHEYLDREEDIVTGLVQRQDARYTYVDLGKVEALLPFHEQIPGEKLKQGDRVKAFITKVEKTTKGPQVLLSRTHPGLLKRLFELEVPEIYEGVVEIKSVAREAGHRSKIAVFSRKPEVDPVGACVGPRGMRVQHVVAELHGEKVDIVKWSEDPEEFVKNALSPAKVVSVEIAEDERVARVIVPDYQLSLAIGKEGQNARLAAKLTGWKIDIKSESQVEANQAAASEEAREPEESEEWSSPDGEPGQGADAWAAERTE</sequence>
<dbReference type="EMBL" id="LR792684">
    <property type="protein sequence ID" value="CAB3392432.1"/>
    <property type="molecule type" value="Genomic_DNA"/>
</dbReference>
<dbReference type="Proteomes" id="UP000501793">
    <property type="component" value="Chromosome"/>
</dbReference>
<evidence type="ECO:0000313" key="1">
    <source>
        <dbReference type="EMBL" id="CAB3392432.1"/>
    </source>
</evidence>
<evidence type="ECO:0000313" key="2">
    <source>
        <dbReference type="Proteomes" id="UP000501793"/>
    </source>
</evidence>
<keyword evidence="2" id="KW-1185">Reference proteome</keyword>
<gene>
    <name evidence="1" type="primary">nusA</name>
    <name evidence="1" type="ORF">FAVT5_1869</name>
</gene>